<dbReference type="EMBL" id="RMVG01000006">
    <property type="protein sequence ID" value="RPE01286.1"/>
    <property type="molecule type" value="Genomic_DNA"/>
</dbReference>
<dbReference type="AlphaFoldDB" id="A0A3N4NZD2"/>
<dbReference type="GO" id="GO:0004497">
    <property type="term" value="F:monooxygenase activity"/>
    <property type="evidence" value="ECO:0007669"/>
    <property type="project" value="UniProtKB-KW"/>
</dbReference>
<dbReference type="InterPro" id="IPR007138">
    <property type="entry name" value="ABM_dom"/>
</dbReference>
<dbReference type="OrthoDB" id="9812192at2"/>
<evidence type="ECO:0000313" key="2">
    <source>
        <dbReference type="EMBL" id="RPE01286.1"/>
    </source>
</evidence>
<reference evidence="2 3" key="1">
    <citation type="submission" date="2018-11" db="EMBL/GenBank/DDBJ databases">
        <title>Whole genome sequencing of Pantoea sp. RIT388.</title>
        <authorList>
            <person name="Gan H.M."/>
            <person name="Hudson A.O."/>
        </authorList>
    </citation>
    <scope>NUCLEOTIDE SEQUENCE [LARGE SCALE GENOMIC DNA]</scope>
    <source>
        <strain evidence="2 3">RIT388</strain>
    </source>
</reference>
<dbReference type="RefSeq" id="WP_123800891.1">
    <property type="nucleotide sequence ID" value="NZ_RMVG01000006.1"/>
</dbReference>
<organism evidence="2 3">
    <name type="scientific">Candidatus Pantoea deserta</name>
    <dbReference type="NCBI Taxonomy" id="1869313"/>
    <lineage>
        <taxon>Bacteria</taxon>
        <taxon>Pseudomonadati</taxon>
        <taxon>Pseudomonadota</taxon>
        <taxon>Gammaproteobacteria</taxon>
        <taxon>Enterobacterales</taxon>
        <taxon>Erwiniaceae</taxon>
        <taxon>Pantoea</taxon>
    </lineage>
</organism>
<dbReference type="Proteomes" id="UP000281332">
    <property type="component" value="Unassembled WGS sequence"/>
</dbReference>
<keyword evidence="3" id="KW-1185">Reference proteome</keyword>
<dbReference type="Gene3D" id="3.30.70.100">
    <property type="match status" value="1"/>
</dbReference>
<dbReference type="Pfam" id="PF03992">
    <property type="entry name" value="ABM"/>
    <property type="match status" value="1"/>
</dbReference>
<sequence length="91" mass="10479">MIKLTGRLVCLHPEEAERVRRYLPEHTRLTKAESGCLSFEVRETNDPLIWSVEELFSCQETFDAHQARTKASAWGKETRGIAREYVIAEVS</sequence>
<gene>
    <name evidence="2" type="ORF">BBB56_10480</name>
</gene>
<comment type="caution">
    <text evidence="2">The sequence shown here is derived from an EMBL/GenBank/DDBJ whole genome shotgun (WGS) entry which is preliminary data.</text>
</comment>
<name>A0A3N4NZD2_9GAMM</name>
<keyword evidence="2" id="KW-0560">Oxidoreductase</keyword>
<dbReference type="InterPro" id="IPR011008">
    <property type="entry name" value="Dimeric_a/b-barrel"/>
</dbReference>
<dbReference type="SUPFAM" id="SSF54909">
    <property type="entry name" value="Dimeric alpha+beta barrel"/>
    <property type="match status" value="1"/>
</dbReference>
<accession>A0A3N4NZD2</accession>
<proteinExistence type="predicted"/>
<evidence type="ECO:0000259" key="1">
    <source>
        <dbReference type="Pfam" id="PF03992"/>
    </source>
</evidence>
<keyword evidence="2" id="KW-0503">Monooxygenase</keyword>
<evidence type="ECO:0000313" key="3">
    <source>
        <dbReference type="Proteomes" id="UP000281332"/>
    </source>
</evidence>
<feature type="domain" description="ABM" evidence="1">
    <location>
        <begin position="11"/>
        <end position="74"/>
    </location>
</feature>
<protein>
    <submittedName>
        <fullName evidence="2">Antibiotic biosynthesis monooxygenase</fullName>
    </submittedName>
</protein>